<evidence type="ECO:0000256" key="10">
    <source>
        <dbReference type="ARBA" id="ARBA00023157"/>
    </source>
</evidence>
<dbReference type="GO" id="GO:0045039">
    <property type="term" value="P:protein insertion into mitochondrial inner membrane"/>
    <property type="evidence" value="ECO:0007669"/>
    <property type="project" value="UniProtKB-ARBA"/>
</dbReference>
<keyword evidence="10 14" id="KW-1015">Disulfide bond</keyword>
<keyword evidence="6" id="KW-0862">Zinc</keyword>
<evidence type="ECO:0000256" key="1">
    <source>
        <dbReference type="ARBA" id="ARBA00004137"/>
    </source>
</evidence>
<keyword evidence="4" id="KW-0479">Metal-binding</keyword>
<keyword evidence="7 14" id="KW-0653">Protein transport</keyword>
<dbReference type="OrthoDB" id="7813104at2759"/>
<evidence type="ECO:0000259" key="15">
    <source>
        <dbReference type="Pfam" id="PF02953"/>
    </source>
</evidence>
<accession>A0A8H8UK85</accession>
<evidence type="ECO:0000256" key="4">
    <source>
        <dbReference type="ARBA" id="ARBA00022723"/>
    </source>
</evidence>
<evidence type="ECO:0000256" key="11">
    <source>
        <dbReference type="ARBA" id="ARBA00023186"/>
    </source>
</evidence>
<comment type="subunit">
    <text evidence="13">Heterohexamer; composed of 3 copies of TIM8 and 3 copies of TIM13, named soluble 70 kDa complex. Associates with the TIM22 complex, whose core is composed of TIM22 and TIM54. Interacts with the transmembrane regions of multi-pass transmembrane proteins in transit.</text>
</comment>
<comment type="similarity">
    <text evidence="2 14">Belongs to the small Tim family.</text>
</comment>
<keyword evidence="11 14" id="KW-0143">Chaperone</keyword>
<evidence type="ECO:0000256" key="14">
    <source>
        <dbReference type="RuleBase" id="RU367043"/>
    </source>
</evidence>
<dbReference type="GO" id="GO:0005743">
    <property type="term" value="C:mitochondrial inner membrane"/>
    <property type="evidence" value="ECO:0007669"/>
    <property type="project" value="UniProtKB-SubCell"/>
</dbReference>
<comment type="function">
    <text evidence="12">Mitochondrial intermembrane chaperone that participates in the import and insertion of some multi-pass transmembrane proteins into the mitochondrial inner membrane. Also required for the transfer of beta-barrel precursors from the TOM complex to the sorting and assembly machinery (SAM complex) of the outer membrane. Acts as a chaperone-like protein that protects the hydrophobic precursors from aggregation and guide them through the mitochondrial intermembrane space. The TIM8-TIM13 complex is non essential and only mediates the import of few proteins, while the predominant TIM9-TIM10 70 kDa complex is crucial and mediates the import of much more proteins.</text>
</comment>
<evidence type="ECO:0000256" key="3">
    <source>
        <dbReference type="ARBA" id="ARBA00022448"/>
    </source>
</evidence>
<evidence type="ECO:0000256" key="2">
    <source>
        <dbReference type="ARBA" id="ARBA00006720"/>
    </source>
</evidence>
<organism evidence="16 17">
    <name type="scientific">Lachnellula occidentalis</name>
    <dbReference type="NCBI Taxonomy" id="215460"/>
    <lineage>
        <taxon>Eukaryota</taxon>
        <taxon>Fungi</taxon>
        <taxon>Dikarya</taxon>
        <taxon>Ascomycota</taxon>
        <taxon>Pezizomycotina</taxon>
        <taxon>Leotiomycetes</taxon>
        <taxon>Helotiales</taxon>
        <taxon>Lachnaceae</taxon>
        <taxon>Lachnellula</taxon>
    </lineage>
</organism>
<sequence length="127" mass="13606">MDSMNNFGASADPKSAVMNQVRQEAAMNNARLLIEVPISPSSPPAHFLYSSLHANGADTGAQKKINDHCFERCVPKPGSSLSSGETTCFTQCMEKYMAAWNTVSRQYIGRIQQEQGKAAGGGGSGMF</sequence>
<evidence type="ECO:0000256" key="5">
    <source>
        <dbReference type="ARBA" id="ARBA00022792"/>
    </source>
</evidence>
<evidence type="ECO:0000256" key="12">
    <source>
        <dbReference type="ARBA" id="ARBA00025151"/>
    </source>
</evidence>
<keyword evidence="3 14" id="KW-0813">Transport</keyword>
<dbReference type="FunFam" id="1.10.287.810:FF:000001">
    <property type="entry name" value="mitochondrial import inner membrane translocase subunit TIM13"/>
    <property type="match status" value="1"/>
</dbReference>
<keyword evidence="9 14" id="KW-0496">Mitochondrion</keyword>
<dbReference type="InterPro" id="IPR035427">
    <property type="entry name" value="Tim10-like_dom_sf"/>
</dbReference>
<evidence type="ECO:0000256" key="6">
    <source>
        <dbReference type="ARBA" id="ARBA00022833"/>
    </source>
</evidence>
<evidence type="ECO:0000313" key="17">
    <source>
        <dbReference type="Proteomes" id="UP000443090"/>
    </source>
</evidence>
<comment type="subcellular location">
    <subcellularLocation>
        <location evidence="1 14">Mitochondrion inner membrane</location>
        <topology evidence="1 14">Peripheral membrane protein</topology>
        <orientation evidence="1 14">Intermembrane side</orientation>
    </subcellularLocation>
</comment>
<dbReference type="EMBL" id="QGMI01000047">
    <property type="protein sequence ID" value="TVY48433.1"/>
    <property type="molecule type" value="Genomic_DNA"/>
</dbReference>
<name>A0A8H8UK85_9HELO</name>
<dbReference type="Proteomes" id="UP000443090">
    <property type="component" value="Unassembled WGS sequence"/>
</dbReference>
<dbReference type="GO" id="GO:0046872">
    <property type="term" value="F:metal ion binding"/>
    <property type="evidence" value="ECO:0007669"/>
    <property type="project" value="UniProtKB-KW"/>
</dbReference>
<proteinExistence type="inferred from homology"/>
<reference evidence="16 17" key="1">
    <citation type="submission" date="2018-05" db="EMBL/GenBank/DDBJ databases">
        <title>Genome sequencing and assembly of the regulated plant pathogen Lachnellula willkommii and related sister species for the development of diagnostic species identification markers.</title>
        <authorList>
            <person name="Giroux E."/>
            <person name="Bilodeau G."/>
        </authorList>
    </citation>
    <scope>NUCLEOTIDE SEQUENCE [LARGE SCALE GENOMIC DNA]</scope>
    <source>
        <strain evidence="16 17">CBS 160.35</strain>
    </source>
</reference>
<dbReference type="GO" id="GO:0015031">
    <property type="term" value="P:protein transport"/>
    <property type="evidence" value="ECO:0007669"/>
    <property type="project" value="UniProtKB-KW"/>
</dbReference>
<dbReference type="AlphaFoldDB" id="A0A8H8UK85"/>
<evidence type="ECO:0000256" key="13">
    <source>
        <dbReference type="ARBA" id="ARBA00025862"/>
    </source>
</evidence>
<dbReference type="InterPro" id="IPR004217">
    <property type="entry name" value="Tim10-like"/>
</dbReference>
<dbReference type="Pfam" id="PF02953">
    <property type="entry name" value="zf-Tim10_DDP"/>
    <property type="match status" value="1"/>
</dbReference>
<keyword evidence="5 14" id="KW-0999">Mitochondrion inner membrane</keyword>
<gene>
    <name evidence="16" type="primary">tim13</name>
    <name evidence="16" type="ORF">LOCC1_G000904</name>
</gene>
<keyword evidence="8 14" id="KW-0811">Translocation</keyword>
<dbReference type="Gene3D" id="1.10.287.810">
    <property type="entry name" value="Mitochondrial import inner membrane translocase subunit tim13 like domains"/>
    <property type="match status" value="1"/>
</dbReference>
<keyword evidence="17" id="KW-1185">Reference proteome</keyword>
<protein>
    <recommendedName>
        <fullName evidence="14">Mitochondrial import inner membrane translocase subunit</fullName>
    </recommendedName>
</protein>
<keyword evidence="5 14" id="KW-0472">Membrane</keyword>
<evidence type="ECO:0000256" key="9">
    <source>
        <dbReference type="ARBA" id="ARBA00023128"/>
    </source>
</evidence>
<comment type="caution">
    <text evidence="16">The sequence shown here is derived from an EMBL/GenBank/DDBJ whole genome shotgun (WGS) entry which is preliminary data.</text>
</comment>
<comment type="domain">
    <text evidence="14">The twin CX3C motif contains 4 conserved Cys residues that form 2 disulfide bonds in the mitochondrial intermembrane space.</text>
</comment>
<dbReference type="GO" id="GO:0042719">
    <property type="term" value="C:mitochondrial intermembrane space chaperone complex"/>
    <property type="evidence" value="ECO:0007669"/>
    <property type="project" value="UniProtKB-ARBA"/>
</dbReference>
<evidence type="ECO:0000313" key="16">
    <source>
        <dbReference type="EMBL" id="TVY48433.1"/>
    </source>
</evidence>
<feature type="domain" description="Tim10-like" evidence="15">
    <location>
        <begin position="63"/>
        <end position="108"/>
    </location>
</feature>
<evidence type="ECO:0000256" key="7">
    <source>
        <dbReference type="ARBA" id="ARBA00022927"/>
    </source>
</evidence>
<dbReference type="SUPFAM" id="SSF144122">
    <property type="entry name" value="Tim10-like"/>
    <property type="match status" value="1"/>
</dbReference>
<evidence type="ECO:0000256" key="8">
    <source>
        <dbReference type="ARBA" id="ARBA00023010"/>
    </source>
</evidence>